<dbReference type="OMA" id="KYRRNEC"/>
<accession>A0A803KX95</accession>
<dbReference type="EnsemblPlants" id="AUR62003653-RA">
    <property type="protein sequence ID" value="AUR62003653-RA:cds"/>
    <property type="gene ID" value="AUR62003653"/>
</dbReference>
<organism evidence="1 2">
    <name type="scientific">Chenopodium quinoa</name>
    <name type="common">Quinoa</name>
    <dbReference type="NCBI Taxonomy" id="63459"/>
    <lineage>
        <taxon>Eukaryota</taxon>
        <taxon>Viridiplantae</taxon>
        <taxon>Streptophyta</taxon>
        <taxon>Embryophyta</taxon>
        <taxon>Tracheophyta</taxon>
        <taxon>Spermatophyta</taxon>
        <taxon>Magnoliopsida</taxon>
        <taxon>eudicotyledons</taxon>
        <taxon>Gunneridae</taxon>
        <taxon>Pentapetalae</taxon>
        <taxon>Caryophyllales</taxon>
        <taxon>Chenopodiaceae</taxon>
        <taxon>Chenopodioideae</taxon>
        <taxon>Atripliceae</taxon>
        <taxon>Chenopodium</taxon>
    </lineage>
</organism>
<evidence type="ECO:0000313" key="2">
    <source>
        <dbReference type="Proteomes" id="UP000596660"/>
    </source>
</evidence>
<sequence length="209" mass="19825">MSDNGGKFVCGNFGIIGSSDGNVPSGKANTPGQVLMKSYWDGGGVREGTVGMVVGTVGMAGRGGIVNFGAEGIEGNGGKVAFGRAGAAGKGGIAAGFGRFVAAGIVGRGLAGIGGIAACGSFGTAGIGGIAACGSFGTAGIGGMVACGSFGTAGIGGMVACGSFGTAGIGGMLSLGIDGRGGSVCRRCRAAKLISKLETERAKIKEKTK</sequence>
<keyword evidence="2" id="KW-1185">Reference proteome</keyword>
<proteinExistence type="predicted"/>
<dbReference type="Gramene" id="AUR62003653-RA">
    <property type="protein sequence ID" value="AUR62003653-RA:cds"/>
    <property type="gene ID" value="AUR62003653"/>
</dbReference>
<reference evidence="1" key="1">
    <citation type="journal article" date="2017" name="Nature">
        <title>The genome of Chenopodium quinoa.</title>
        <authorList>
            <person name="Jarvis D.E."/>
            <person name="Ho Y.S."/>
            <person name="Lightfoot D.J."/>
            <person name="Schmoeckel S.M."/>
            <person name="Li B."/>
            <person name="Borm T.J.A."/>
            <person name="Ohyanagi H."/>
            <person name="Mineta K."/>
            <person name="Michell C.T."/>
            <person name="Saber N."/>
            <person name="Kharbatia N.M."/>
            <person name="Rupper R.R."/>
            <person name="Sharp A.R."/>
            <person name="Dally N."/>
            <person name="Boughton B.A."/>
            <person name="Woo Y.H."/>
            <person name="Gao G."/>
            <person name="Schijlen E.G.W.M."/>
            <person name="Guo X."/>
            <person name="Momin A.A."/>
            <person name="Negrao S."/>
            <person name="Al-Babili S."/>
            <person name="Gehring C."/>
            <person name="Roessner U."/>
            <person name="Jung C."/>
            <person name="Murphy K."/>
            <person name="Arold S.T."/>
            <person name="Gojobori T."/>
            <person name="van der Linden C.G."/>
            <person name="van Loo E.N."/>
            <person name="Jellen E.N."/>
            <person name="Maughan P.J."/>
            <person name="Tester M."/>
        </authorList>
    </citation>
    <scope>NUCLEOTIDE SEQUENCE [LARGE SCALE GENOMIC DNA]</scope>
    <source>
        <strain evidence="1">cv. PI 614886</strain>
    </source>
</reference>
<evidence type="ECO:0000313" key="1">
    <source>
        <dbReference type="EnsemblPlants" id="AUR62003653-RA:cds"/>
    </source>
</evidence>
<reference evidence="1" key="2">
    <citation type="submission" date="2021-03" db="UniProtKB">
        <authorList>
            <consortium name="EnsemblPlants"/>
        </authorList>
    </citation>
    <scope>IDENTIFICATION</scope>
</reference>
<protein>
    <submittedName>
        <fullName evidence="1">Uncharacterized protein</fullName>
    </submittedName>
</protein>
<dbReference type="AlphaFoldDB" id="A0A803KX95"/>
<dbReference type="Proteomes" id="UP000596660">
    <property type="component" value="Unplaced"/>
</dbReference>
<name>A0A803KX95_CHEQI</name>